<sequence>MLKKKSAYVWPVVVLLVFSLILTASTVGTRADAQSVSNTRHFTAYIHNFDSANGTLNLTADEMEWYEGGAADQVFAEREPEAAAELGGTPDGYYIVNDSDVLTTYPVADNATVYMQIYDHTGQPEDIDIEWNESISLEKLMAQFSNTNLLDISEFPYHITTQDGVITSIVQQYLP</sequence>
<protein>
    <submittedName>
        <fullName evidence="1">Uncharacterized protein</fullName>
    </submittedName>
</protein>
<organism evidence="1 2">
    <name type="scientific">Paenibacillus albidus</name>
    <dbReference type="NCBI Taxonomy" id="2041023"/>
    <lineage>
        <taxon>Bacteria</taxon>
        <taxon>Bacillati</taxon>
        <taxon>Bacillota</taxon>
        <taxon>Bacilli</taxon>
        <taxon>Bacillales</taxon>
        <taxon>Paenibacillaceae</taxon>
        <taxon>Paenibacillus</taxon>
    </lineage>
</organism>
<reference evidence="1" key="2">
    <citation type="submission" date="2020-09" db="EMBL/GenBank/DDBJ databases">
        <authorList>
            <person name="Sun Q."/>
            <person name="Zhou Y."/>
        </authorList>
    </citation>
    <scope>NUCLEOTIDE SEQUENCE</scope>
    <source>
        <strain evidence="1">CGMCC 1.16134</strain>
    </source>
</reference>
<gene>
    <name evidence="1" type="ORF">GCM10010912_62520</name>
</gene>
<reference evidence="1" key="1">
    <citation type="journal article" date="2014" name="Int. J. Syst. Evol. Microbiol.">
        <title>Complete genome sequence of Corynebacterium casei LMG S-19264T (=DSM 44701T), isolated from a smear-ripened cheese.</title>
        <authorList>
            <consortium name="US DOE Joint Genome Institute (JGI-PGF)"/>
            <person name="Walter F."/>
            <person name="Albersmeier A."/>
            <person name="Kalinowski J."/>
            <person name="Ruckert C."/>
        </authorList>
    </citation>
    <scope>NUCLEOTIDE SEQUENCE</scope>
    <source>
        <strain evidence="1">CGMCC 1.16134</strain>
    </source>
</reference>
<dbReference type="AlphaFoldDB" id="A0A917D3G8"/>
<evidence type="ECO:0000313" key="1">
    <source>
        <dbReference type="EMBL" id="GGG09540.1"/>
    </source>
</evidence>
<name>A0A917D3G8_9BACL</name>
<dbReference type="EMBL" id="BMKR01000047">
    <property type="protein sequence ID" value="GGG09540.1"/>
    <property type="molecule type" value="Genomic_DNA"/>
</dbReference>
<accession>A0A917D3G8</accession>
<proteinExistence type="predicted"/>
<comment type="caution">
    <text evidence="1">The sequence shown here is derived from an EMBL/GenBank/DDBJ whole genome shotgun (WGS) entry which is preliminary data.</text>
</comment>
<dbReference type="Proteomes" id="UP000637643">
    <property type="component" value="Unassembled WGS sequence"/>
</dbReference>
<evidence type="ECO:0000313" key="2">
    <source>
        <dbReference type="Proteomes" id="UP000637643"/>
    </source>
</evidence>
<dbReference type="RefSeq" id="WP_189031729.1">
    <property type="nucleotide sequence ID" value="NZ_BMKR01000047.1"/>
</dbReference>
<keyword evidence="2" id="KW-1185">Reference proteome</keyword>